<dbReference type="Pfam" id="PF01712">
    <property type="entry name" value="dNK"/>
    <property type="match status" value="1"/>
</dbReference>
<dbReference type="GO" id="GO:0016301">
    <property type="term" value="F:kinase activity"/>
    <property type="evidence" value="ECO:0007669"/>
    <property type="project" value="UniProtKB-KW"/>
</dbReference>
<name>D5E5L0_MYCCM</name>
<keyword evidence="3" id="KW-1185">Reference proteome</keyword>
<evidence type="ECO:0000313" key="3">
    <source>
        <dbReference type="Proteomes" id="UP000001845"/>
    </source>
</evidence>
<keyword evidence="2" id="KW-0418">Kinase</keyword>
<dbReference type="AlphaFoldDB" id="D5E5L0"/>
<dbReference type="STRING" id="512564.MCRO_0421"/>
<reference evidence="2 3" key="3">
    <citation type="journal article" date="2011" name="J. Bacteriol.">
        <title>Genome sequences of Mycoplasma alligatoris A21JP2T and Mycoplasma crocodyli MP145T.</title>
        <authorList>
            <person name="Brown D.R."/>
            <person name="Farmerie W.G."/>
            <person name="May M."/>
            <person name="Benders G.A."/>
            <person name="Durkin A.S."/>
            <person name="Hlavinka K."/>
            <person name="Hostetler J."/>
            <person name="Jackson J."/>
            <person name="Johnson J."/>
            <person name="Miller R.H."/>
            <person name="Paralanov V."/>
            <person name="Radune D."/>
            <person name="Szczypinski B."/>
            <person name="Glass J.I."/>
        </authorList>
    </citation>
    <scope>NUCLEOTIDE SEQUENCE [LARGE SCALE GENOMIC DNA]</scope>
    <source>
        <strain evidence="3">ATCC 51981 / MP145</strain>
    </source>
</reference>
<dbReference type="SUPFAM" id="SSF52540">
    <property type="entry name" value="P-loop containing nucleoside triphosphate hydrolases"/>
    <property type="match status" value="1"/>
</dbReference>
<keyword evidence="2" id="KW-0808">Transferase</keyword>
<dbReference type="KEGG" id="mcd:MCRO_0421"/>
<organism evidence="2 3">
    <name type="scientific">Mycoplasma crocodyli (strain ATCC 51981 / MP145)</name>
    <dbReference type="NCBI Taxonomy" id="512564"/>
    <lineage>
        <taxon>Bacteria</taxon>
        <taxon>Bacillati</taxon>
        <taxon>Mycoplasmatota</taxon>
        <taxon>Mollicutes</taxon>
        <taxon>Mycoplasmataceae</taxon>
        <taxon>Mycoplasma</taxon>
    </lineage>
</organism>
<dbReference type="InterPro" id="IPR027417">
    <property type="entry name" value="P-loop_NTPase"/>
</dbReference>
<reference evidence="3" key="1">
    <citation type="submission" date="2010-03" db="EMBL/GenBank/DDBJ databases">
        <title>The complete genome of Mycoplasma crocodyli MP145.</title>
        <authorList>
            <person name="Glass J.I."/>
            <person name="Durkin A.S."/>
            <person name="Hostetler J."/>
            <person name="Jackson J."/>
            <person name="Johnson J."/>
            <person name="May M.A."/>
            <person name="Paralanov V."/>
            <person name="Radune D."/>
            <person name="Szczypinski B."/>
            <person name="Brown D.R."/>
        </authorList>
    </citation>
    <scope>NUCLEOTIDE SEQUENCE [LARGE SCALE GENOMIC DNA]</scope>
    <source>
        <strain evidence="3">ATCC 51981 / MP145</strain>
    </source>
</reference>
<accession>D5E5L0</accession>
<feature type="domain" description="Deoxynucleoside kinase" evidence="1">
    <location>
        <begin position="9"/>
        <end position="125"/>
    </location>
</feature>
<protein>
    <submittedName>
        <fullName evidence="2">Deoxyguanosine kinase</fullName>
    </submittedName>
</protein>
<dbReference type="InterPro" id="IPR031314">
    <property type="entry name" value="DNK_dom"/>
</dbReference>
<dbReference type="HOGENOM" id="CLU_1935697_0_0_14"/>
<gene>
    <name evidence="2" type="ordered locus">MCRO_0421</name>
</gene>
<evidence type="ECO:0000313" key="2">
    <source>
        <dbReference type="EMBL" id="ADE19432.1"/>
    </source>
</evidence>
<dbReference type="Proteomes" id="UP000001845">
    <property type="component" value="Chromosome"/>
</dbReference>
<dbReference type="Gene3D" id="3.40.50.300">
    <property type="entry name" value="P-loop containing nucleotide triphosphate hydrolases"/>
    <property type="match status" value="1"/>
</dbReference>
<evidence type="ECO:0000259" key="1">
    <source>
        <dbReference type="Pfam" id="PF01712"/>
    </source>
</evidence>
<proteinExistence type="predicted"/>
<reference key="2">
    <citation type="submission" date="2010-03" db="EMBL/GenBank/DDBJ databases">
        <authorList>
            <person name="Ma Z."/>
            <person name="Wang X."/>
            <person name="Liu H."/>
        </authorList>
    </citation>
    <scope>NUCLEOTIDE SEQUENCE</scope>
    <source>
        <strain>MP145</strain>
    </source>
</reference>
<dbReference type="EMBL" id="CP001991">
    <property type="protein sequence ID" value="ADE19432.1"/>
    <property type="molecule type" value="Genomic_DNA"/>
</dbReference>
<sequence length="130" mass="15834">MFLDRFTLEHYIFAKITLEKKPAKYFEAFEALFEHILDVKTNPDFALFLDVNFEVVKQRIIKRNRSSEVDNFDENLDYFYRLWSMYKDEFISLANRYKIPFVIIDANENNEEKVLEKVINEIEKIKDKYL</sequence>
<dbReference type="eggNOG" id="COG1428">
    <property type="taxonomic scope" value="Bacteria"/>
</dbReference>